<dbReference type="Proteomes" id="UP000189661">
    <property type="component" value="Chromosome"/>
</dbReference>
<keyword evidence="1" id="KW-0238">DNA-binding</keyword>
<dbReference type="SMART" id="SM00530">
    <property type="entry name" value="HTH_XRE"/>
    <property type="match status" value="1"/>
</dbReference>
<accession>A0ABM6IT48</accession>
<dbReference type="CDD" id="cd00093">
    <property type="entry name" value="HTH_XRE"/>
    <property type="match status" value="1"/>
</dbReference>
<evidence type="ECO:0000256" key="1">
    <source>
        <dbReference type="ARBA" id="ARBA00023125"/>
    </source>
</evidence>
<protein>
    <submittedName>
        <fullName evidence="3">Transcriptional regulator</fullName>
    </submittedName>
</protein>
<dbReference type="Gene3D" id="1.10.260.40">
    <property type="entry name" value="lambda repressor-like DNA-binding domains"/>
    <property type="match status" value="1"/>
</dbReference>
<proteinExistence type="predicted"/>
<dbReference type="Pfam" id="PF01381">
    <property type="entry name" value="HTH_3"/>
    <property type="match status" value="1"/>
</dbReference>
<evidence type="ECO:0000313" key="3">
    <source>
        <dbReference type="EMBL" id="AQU79765.1"/>
    </source>
</evidence>
<reference evidence="3 4" key="1">
    <citation type="submission" date="2017-01" db="EMBL/GenBank/DDBJ databases">
        <title>Planococcus faecalis genome complete sequence.</title>
        <authorList>
            <person name="Lee P.C."/>
        </authorList>
    </citation>
    <scope>NUCLEOTIDE SEQUENCE [LARGE SCALE GENOMIC DNA]</scope>
    <source>
        <strain evidence="3 4">AJ003</strain>
    </source>
</reference>
<dbReference type="RefSeq" id="WP_071154171.1">
    <property type="nucleotide sequence ID" value="NZ_CP019401.1"/>
</dbReference>
<sequence length="78" mass="8839">MKSGQRAWLKEYRNKKGLTQLEVAEKADIKRPYYTMIETGQRKPSVVAAKSIGSALGFDWTIFFEEEGNTSLLKRAAV</sequence>
<name>A0ABM6IT48_9BACL</name>
<organism evidence="3 4">
    <name type="scientific">Planococcus faecalis</name>
    <dbReference type="NCBI Taxonomy" id="1598147"/>
    <lineage>
        <taxon>Bacteria</taxon>
        <taxon>Bacillati</taxon>
        <taxon>Bacillota</taxon>
        <taxon>Bacilli</taxon>
        <taxon>Bacillales</taxon>
        <taxon>Caryophanaceae</taxon>
        <taxon>Planococcus</taxon>
    </lineage>
</organism>
<gene>
    <name evidence="3" type="ORF">AJGP001_11020</name>
</gene>
<feature type="domain" description="HTH cro/C1-type" evidence="2">
    <location>
        <begin position="9"/>
        <end position="63"/>
    </location>
</feature>
<dbReference type="PANTHER" id="PTHR46797">
    <property type="entry name" value="HTH-TYPE TRANSCRIPTIONAL REGULATOR"/>
    <property type="match status" value="1"/>
</dbReference>
<dbReference type="InterPro" id="IPR010982">
    <property type="entry name" value="Lambda_DNA-bd_dom_sf"/>
</dbReference>
<dbReference type="SUPFAM" id="SSF47413">
    <property type="entry name" value="lambda repressor-like DNA-binding domains"/>
    <property type="match status" value="1"/>
</dbReference>
<evidence type="ECO:0000259" key="2">
    <source>
        <dbReference type="PROSITE" id="PS50943"/>
    </source>
</evidence>
<dbReference type="PANTHER" id="PTHR46797:SF1">
    <property type="entry name" value="METHYLPHOSPHONATE SYNTHASE"/>
    <property type="match status" value="1"/>
</dbReference>
<dbReference type="InterPro" id="IPR050807">
    <property type="entry name" value="TransReg_Diox_bact_type"/>
</dbReference>
<dbReference type="PROSITE" id="PS50943">
    <property type="entry name" value="HTH_CROC1"/>
    <property type="match status" value="1"/>
</dbReference>
<dbReference type="InterPro" id="IPR001387">
    <property type="entry name" value="Cro/C1-type_HTH"/>
</dbReference>
<dbReference type="EMBL" id="CP019401">
    <property type="protein sequence ID" value="AQU79765.1"/>
    <property type="molecule type" value="Genomic_DNA"/>
</dbReference>
<keyword evidence="4" id="KW-1185">Reference proteome</keyword>
<evidence type="ECO:0000313" key="4">
    <source>
        <dbReference type="Proteomes" id="UP000189661"/>
    </source>
</evidence>